<evidence type="ECO:0000256" key="7">
    <source>
        <dbReference type="ARBA" id="ARBA00022840"/>
    </source>
</evidence>
<dbReference type="GO" id="GO:0005524">
    <property type="term" value="F:ATP binding"/>
    <property type="evidence" value="ECO:0007669"/>
    <property type="project" value="UniProtKB-KW"/>
</dbReference>
<keyword evidence="12" id="KW-1185">Reference proteome</keyword>
<dbReference type="SUPFAM" id="SSF81301">
    <property type="entry name" value="Nucleotidyltransferase"/>
    <property type="match status" value="1"/>
</dbReference>
<dbReference type="InterPro" id="IPR043519">
    <property type="entry name" value="NT_sf"/>
</dbReference>
<organism evidence="11 12">
    <name type="scientific">Natribacillus halophilus</name>
    <dbReference type="NCBI Taxonomy" id="549003"/>
    <lineage>
        <taxon>Bacteria</taxon>
        <taxon>Bacillati</taxon>
        <taxon>Bacillota</taxon>
        <taxon>Bacilli</taxon>
        <taxon>Bacillales</taxon>
        <taxon>Bacillaceae</taxon>
        <taxon>Natribacillus</taxon>
    </lineage>
</organism>
<dbReference type="CDD" id="cd05403">
    <property type="entry name" value="NT_KNTase_like"/>
    <property type="match status" value="1"/>
</dbReference>
<name>A0A1G8KPV1_9BACI</name>
<evidence type="ECO:0000256" key="6">
    <source>
        <dbReference type="ARBA" id="ARBA00022741"/>
    </source>
</evidence>
<dbReference type="Gene3D" id="3.30.460.10">
    <property type="entry name" value="Beta Polymerase, domain 2"/>
    <property type="match status" value="1"/>
</dbReference>
<dbReference type="PANTHER" id="PTHR33571">
    <property type="entry name" value="SSL8005 PROTEIN"/>
    <property type="match status" value="1"/>
</dbReference>
<evidence type="ECO:0000256" key="3">
    <source>
        <dbReference type="ARBA" id="ARBA00022679"/>
    </source>
</evidence>
<sequence>MLTAAEISQKRNEIFRIAQEHGVKNIKLFGSVLKKENQPDSDIDFLIEFEEGRSLFDFIAMQRDLENLLGKKVDLSTTDSLHWKIYLIQVVHSRIEAAFTSETVR</sequence>
<keyword evidence="8" id="KW-0460">Magnesium</keyword>
<reference evidence="11 12" key="1">
    <citation type="submission" date="2016-10" db="EMBL/GenBank/DDBJ databases">
        <authorList>
            <person name="de Groot N.N."/>
        </authorList>
    </citation>
    <scope>NUCLEOTIDE SEQUENCE [LARGE SCALE GENOMIC DNA]</scope>
    <source>
        <strain evidence="11 12">DSM 21771</strain>
    </source>
</reference>
<comment type="similarity">
    <text evidence="9">Belongs to the MntA antitoxin family.</text>
</comment>
<accession>A0A1G8KPV1</accession>
<keyword evidence="5" id="KW-0479">Metal-binding</keyword>
<dbReference type="OrthoDB" id="9809668at2"/>
<dbReference type="InterPro" id="IPR052038">
    <property type="entry name" value="Type-VII_TA_antitoxin"/>
</dbReference>
<dbReference type="InterPro" id="IPR002934">
    <property type="entry name" value="Polymerase_NTP_transf_dom"/>
</dbReference>
<evidence type="ECO:0000313" key="11">
    <source>
        <dbReference type="EMBL" id="SDI45437.1"/>
    </source>
</evidence>
<evidence type="ECO:0000256" key="1">
    <source>
        <dbReference type="ARBA" id="ARBA00001946"/>
    </source>
</evidence>
<evidence type="ECO:0000256" key="2">
    <source>
        <dbReference type="ARBA" id="ARBA00022649"/>
    </source>
</evidence>
<evidence type="ECO:0000256" key="4">
    <source>
        <dbReference type="ARBA" id="ARBA00022695"/>
    </source>
</evidence>
<evidence type="ECO:0000313" key="12">
    <source>
        <dbReference type="Proteomes" id="UP000198853"/>
    </source>
</evidence>
<keyword evidence="7" id="KW-0067">ATP-binding</keyword>
<gene>
    <name evidence="11" type="ORF">SAMN04488123_102235</name>
</gene>
<feature type="domain" description="Polymerase nucleotidyl transferase" evidence="10">
    <location>
        <begin position="16"/>
        <end position="84"/>
    </location>
</feature>
<protein>
    <recommendedName>
        <fullName evidence="10">Polymerase nucleotidyl transferase domain-containing protein</fullName>
    </recommendedName>
</protein>
<evidence type="ECO:0000256" key="9">
    <source>
        <dbReference type="ARBA" id="ARBA00038276"/>
    </source>
</evidence>
<comment type="cofactor">
    <cofactor evidence="1">
        <name>Mg(2+)</name>
        <dbReference type="ChEBI" id="CHEBI:18420"/>
    </cofactor>
</comment>
<keyword evidence="3" id="KW-0808">Transferase</keyword>
<dbReference type="EMBL" id="FNEN01000002">
    <property type="protein sequence ID" value="SDI45437.1"/>
    <property type="molecule type" value="Genomic_DNA"/>
</dbReference>
<dbReference type="GO" id="GO:0016779">
    <property type="term" value="F:nucleotidyltransferase activity"/>
    <property type="evidence" value="ECO:0007669"/>
    <property type="project" value="UniProtKB-KW"/>
</dbReference>
<keyword evidence="4" id="KW-0548">Nucleotidyltransferase</keyword>
<dbReference type="GO" id="GO:0046872">
    <property type="term" value="F:metal ion binding"/>
    <property type="evidence" value="ECO:0007669"/>
    <property type="project" value="UniProtKB-KW"/>
</dbReference>
<dbReference type="Proteomes" id="UP000198853">
    <property type="component" value="Unassembled WGS sequence"/>
</dbReference>
<dbReference type="RefSeq" id="WP_090396139.1">
    <property type="nucleotide sequence ID" value="NZ_FNEN01000002.1"/>
</dbReference>
<dbReference type="Pfam" id="PF01909">
    <property type="entry name" value="NTP_transf_2"/>
    <property type="match status" value="1"/>
</dbReference>
<evidence type="ECO:0000256" key="5">
    <source>
        <dbReference type="ARBA" id="ARBA00022723"/>
    </source>
</evidence>
<keyword evidence="6" id="KW-0547">Nucleotide-binding</keyword>
<dbReference type="AlphaFoldDB" id="A0A1G8KPV1"/>
<keyword evidence="2" id="KW-1277">Toxin-antitoxin system</keyword>
<proteinExistence type="inferred from homology"/>
<dbReference type="PANTHER" id="PTHR33571:SF12">
    <property type="entry name" value="BSL3053 PROTEIN"/>
    <property type="match status" value="1"/>
</dbReference>
<evidence type="ECO:0000259" key="10">
    <source>
        <dbReference type="Pfam" id="PF01909"/>
    </source>
</evidence>
<evidence type="ECO:0000256" key="8">
    <source>
        <dbReference type="ARBA" id="ARBA00022842"/>
    </source>
</evidence>